<sequence length="1012" mass="114101">MDFCRKQVKADCELLLSRFQRTESVRFEIFSKIWRDMKFSQIFYGTMNHEKRAFSRLVLDMAYGFFLPPFSFQIRVGGLYLLYSLYQCQTASPTEQIRLALKDWDDVKKFEKDAIDAQHLDAVYIFRKLMFLKAFHFTAVPTLLTYNKKRKVERSMLCEEFMEPASRPQELINIKLMEELTNVHELYDKLKNSVSSTSGEAAPSIKLIHKDFVPQLRDTVMDFYKWQQKKDRAGEDEDDHGEGTSTQQESSSRAELLASIKSKAYGQAAEAAKSRRHRQVEVDLTSNEAGPSNSSGSSRMTKLSLKARTKESVHISGDMWKEATATTKINRLTTLDFVPEVTPEAIGFLSAVGVFIVALAVLFLFINKKLCFSRVGGLPCLEPRGRRKKERLGIWQGLEMEAQSRQGFQDPLSAALQESERASSLSLDKPAGLEASSARESPTPSTNRQAADGSEGTEMAVINDKNDATDSSSTWSPEQEHPPRDEVSSQPVSSHPRPPISKCGDLVLSLEYRPDTEKLLVSVVAARDIPDKARSGMDSWQVHMVLLPSKKQRHKTSVQKGSLPHFNETFRFSRLDPSELHMSAVRFRLYALGGRMSRERMMGEKVLRLGGLDPDGGTMETTLVLEPRSNLKSVDSQLSLSAVSQSDSASSTQSLTHGGVPELLVGLSYNATTGRMSVELIKGSHFRNLAINRPPDTYGRLTLLNSVGQEISRCKTSVRRGQPNPVYKETFVFQVALFQLSDVTLLVSIYNRRSMKRKEMVGWVALGQNSSGEEEQLHWQDMKESRGQQLTLYLTKRKYDVLVSFHPPPLRPPPHSSLDLFSLQEPEGDVEAQIGSDALIQTPVRELSAGCGASAAVEYESALSEVKHLILQEDRSCILKLSLEKLRFLEDPEAYLRRSVLINNLLRKIHHEGEELEAEEEEEEEEDEVEDEEEEEEEVMGERGQRRLLYPDRKRVKVLVMDCCSPAFGLEELQHYRLVPCYPSAGCLYSLGTCPGLAPNHQVLLYNLDDNG</sequence>
<comment type="caution">
    <text evidence="1">The sequence shown here is derived from an EMBL/GenBank/DDBJ whole genome shotgun (WGS) entry which is preliminary data.</text>
</comment>
<organism evidence="1 2">
    <name type="scientific">Scortum barcoo</name>
    <name type="common">barcoo grunter</name>
    <dbReference type="NCBI Taxonomy" id="214431"/>
    <lineage>
        <taxon>Eukaryota</taxon>
        <taxon>Metazoa</taxon>
        <taxon>Chordata</taxon>
        <taxon>Craniata</taxon>
        <taxon>Vertebrata</taxon>
        <taxon>Euteleostomi</taxon>
        <taxon>Actinopterygii</taxon>
        <taxon>Neopterygii</taxon>
        <taxon>Teleostei</taxon>
        <taxon>Neoteleostei</taxon>
        <taxon>Acanthomorphata</taxon>
        <taxon>Eupercaria</taxon>
        <taxon>Centrarchiformes</taxon>
        <taxon>Terapontoidei</taxon>
        <taxon>Terapontidae</taxon>
        <taxon>Scortum</taxon>
    </lineage>
</organism>
<evidence type="ECO:0000313" key="1">
    <source>
        <dbReference type="EMBL" id="KAI3367887.1"/>
    </source>
</evidence>
<proteinExistence type="predicted"/>
<reference evidence="1" key="1">
    <citation type="submission" date="2022-04" db="EMBL/GenBank/DDBJ databases">
        <title>Jade perch genome.</title>
        <authorList>
            <person name="Chao B."/>
        </authorList>
    </citation>
    <scope>NUCLEOTIDE SEQUENCE</scope>
    <source>
        <strain evidence="1">CB-2022</strain>
    </source>
</reference>
<dbReference type="Proteomes" id="UP000831701">
    <property type="component" value="Chromosome 9"/>
</dbReference>
<evidence type="ECO:0000313" key="2">
    <source>
        <dbReference type="Proteomes" id="UP000831701"/>
    </source>
</evidence>
<accession>A0ACB8WIV5</accession>
<protein>
    <submittedName>
        <fullName evidence="1">Uncharacterized protein</fullName>
    </submittedName>
</protein>
<name>A0ACB8WIV5_9TELE</name>
<dbReference type="EMBL" id="CM041539">
    <property type="protein sequence ID" value="KAI3367887.1"/>
    <property type="molecule type" value="Genomic_DNA"/>
</dbReference>
<keyword evidence="2" id="KW-1185">Reference proteome</keyword>
<gene>
    <name evidence="1" type="ORF">L3Q82_026224</name>
</gene>